<proteinExistence type="predicted"/>
<accession>X1DCB3</accession>
<sequence length="47" mass="5645">FMRFKIELALENPVENLLPVNYQYELSSWIYNISLLSGYKSNSFNWL</sequence>
<feature type="non-terminal residue" evidence="1">
    <location>
        <position position="1"/>
    </location>
</feature>
<organism evidence="1">
    <name type="scientific">marine sediment metagenome</name>
    <dbReference type="NCBI Taxonomy" id="412755"/>
    <lineage>
        <taxon>unclassified sequences</taxon>
        <taxon>metagenomes</taxon>
        <taxon>ecological metagenomes</taxon>
    </lineage>
</organism>
<gene>
    <name evidence="1" type="ORF">S01H4_49842</name>
</gene>
<comment type="caution">
    <text evidence="1">The sequence shown here is derived from an EMBL/GenBank/DDBJ whole genome shotgun (WGS) entry which is preliminary data.</text>
</comment>
<dbReference type="AlphaFoldDB" id="X1DCB3"/>
<evidence type="ECO:0000313" key="1">
    <source>
        <dbReference type="EMBL" id="GAH02699.1"/>
    </source>
</evidence>
<name>X1DCB3_9ZZZZ</name>
<reference evidence="1" key="1">
    <citation type="journal article" date="2014" name="Front. Microbiol.">
        <title>High frequency of phylogenetically diverse reductive dehalogenase-homologous genes in deep subseafloor sedimentary metagenomes.</title>
        <authorList>
            <person name="Kawai M."/>
            <person name="Futagami T."/>
            <person name="Toyoda A."/>
            <person name="Takaki Y."/>
            <person name="Nishi S."/>
            <person name="Hori S."/>
            <person name="Arai W."/>
            <person name="Tsubouchi T."/>
            <person name="Morono Y."/>
            <person name="Uchiyama I."/>
            <person name="Ito T."/>
            <person name="Fujiyama A."/>
            <person name="Inagaki F."/>
            <person name="Takami H."/>
        </authorList>
    </citation>
    <scope>NUCLEOTIDE SEQUENCE</scope>
    <source>
        <strain evidence="1">Expedition CK06-06</strain>
    </source>
</reference>
<dbReference type="InterPro" id="IPR045747">
    <property type="entry name" value="CRISPR-assoc_prot_Cas6_N_sf"/>
</dbReference>
<protein>
    <submittedName>
        <fullName evidence="1">Uncharacterized protein</fullName>
    </submittedName>
</protein>
<dbReference type="EMBL" id="BART01028236">
    <property type="protein sequence ID" value="GAH02699.1"/>
    <property type="molecule type" value="Genomic_DNA"/>
</dbReference>
<dbReference type="Gene3D" id="3.30.70.1890">
    <property type="match status" value="1"/>
</dbReference>